<dbReference type="FunFam" id="3.30.1360.180:FF:000003">
    <property type="entry name" value="Type I phosphodiesterase/nucleotide pyrophosphatase family protein"/>
    <property type="match status" value="1"/>
</dbReference>
<feature type="region of interest" description="Disordered" evidence="1">
    <location>
        <begin position="272"/>
        <end position="298"/>
    </location>
</feature>
<dbReference type="InterPro" id="IPR002591">
    <property type="entry name" value="Phosphodiest/P_Trfase"/>
</dbReference>
<comment type="caution">
    <text evidence="2">The sequence shown here is derived from an EMBL/GenBank/DDBJ whole genome shotgun (WGS) entry which is preliminary data.</text>
</comment>
<keyword evidence="3" id="KW-1185">Reference proteome</keyword>
<reference evidence="2 3" key="1">
    <citation type="submission" date="2017-03" db="EMBL/GenBank/DDBJ databases">
        <title>Genomes of endolithic fungi from Antarctica.</title>
        <authorList>
            <person name="Coleine C."/>
            <person name="Masonjones S."/>
            <person name="Stajich J.E."/>
        </authorList>
    </citation>
    <scope>NUCLEOTIDE SEQUENCE [LARGE SCALE GENOMIC DNA]</scope>
    <source>
        <strain evidence="2 3">CCFEE 5187</strain>
    </source>
</reference>
<dbReference type="InterPro" id="IPR022025">
    <property type="entry name" value="Amidoligase_2"/>
</dbReference>
<dbReference type="AlphaFoldDB" id="A0A4U0VUD4"/>
<dbReference type="PANTHER" id="PTHR10151">
    <property type="entry name" value="ECTONUCLEOTIDE PYROPHOSPHATASE/PHOSPHODIESTERASE"/>
    <property type="match status" value="1"/>
</dbReference>
<dbReference type="SUPFAM" id="SSF53649">
    <property type="entry name" value="Alkaline phosphatase-like"/>
    <property type="match status" value="1"/>
</dbReference>
<dbReference type="Gene3D" id="3.40.720.10">
    <property type="entry name" value="Alkaline Phosphatase, subunit A"/>
    <property type="match status" value="1"/>
</dbReference>
<dbReference type="Pfam" id="PF12224">
    <property type="entry name" value="Amidoligase_2"/>
    <property type="match status" value="1"/>
</dbReference>
<dbReference type="GO" id="GO:0017111">
    <property type="term" value="F:ribonucleoside triphosphate phosphatase activity"/>
    <property type="evidence" value="ECO:0007669"/>
    <property type="project" value="TreeGrafter"/>
</dbReference>
<dbReference type="GO" id="GO:0047429">
    <property type="term" value="F:nucleoside triphosphate diphosphatase activity"/>
    <property type="evidence" value="ECO:0007669"/>
    <property type="project" value="TreeGrafter"/>
</dbReference>
<organism evidence="2 3">
    <name type="scientific">Cryomyces minteri</name>
    <dbReference type="NCBI Taxonomy" id="331657"/>
    <lineage>
        <taxon>Eukaryota</taxon>
        <taxon>Fungi</taxon>
        <taxon>Dikarya</taxon>
        <taxon>Ascomycota</taxon>
        <taxon>Pezizomycotina</taxon>
        <taxon>Dothideomycetes</taxon>
        <taxon>Dothideomycetes incertae sedis</taxon>
        <taxon>Cryomyces</taxon>
    </lineage>
</organism>
<dbReference type="OrthoDB" id="412402at2759"/>
<proteinExistence type="predicted"/>
<dbReference type="STRING" id="331657.A0A4U0VUD4"/>
<sequence length="771" mass="85247">MATTSTERLIQLENIVDTRMIEHTDGWPLYGLRPKKDTDLELIHDRLVRERGTKSNFEVYLRDKDMPERYHFSKNQRIAPLWIVPQAGWAIVTQEEFDMKKQKGEIYRPRGLHGYDHEHPLMRAIFVARGPAFPHQPGSRLDVFQNIEVYNIVCDSIGVVPRSNNGTLRLPLKPVGLHSDEGVPQLKTPPDFPGQDQAANGIASIDTVRAALYGTSVTPLALSGPSTTGSLPSASAPARPIVNDGANRDAERNSSTAWWDWVTGKYDSVKDWSTGPSDKVGAESDKSPRKRKGSPTIMCTDRESSYSAHLTTTHNLQLVNSTITAGSSIFDGAPIPLTFGIELEAIFCFHEDRLSSLLTERSSAAIIVKNVAISDKNLEKCTYAGARSVVDKFRGIEYRPYIDEPLQLVRHLVSKVPGRRGIHVHAENEKQTSYQTWSISVDGTLNGLTKADLVAAFPDRIPDLAAAADFDSYGIELITHPYSCATAARDDIAAVISSLRGSSISNFGVTTNLNCGAHVHVGLPDGGGIPLSVVQHLAYLVVVYEDEISALHAPSRRLNIDHGELSTNREAFFAECPEPVEKWFLDPLTGVSTLKKMEPTYLPLAQIRRMLFDDVDKTGAGDSGKGLRKLCAYMGHKGHLVNFSYLTRTADAGPRTLEFRQHAGTLEADDVYHWVLFCTGLVRLAYRYAETGTDSAVESWDDTIDIELLWSEMGLPEASREFLRQKAAFYREVAPDCHAPPLWREYAEFADSDAERVREADLAAASGAESD</sequence>
<dbReference type="InterPro" id="IPR017850">
    <property type="entry name" value="Alkaline_phosphatase_core_sf"/>
</dbReference>
<dbReference type="Pfam" id="PF01663">
    <property type="entry name" value="Phosphodiest"/>
    <property type="match status" value="1"/>
</dbReference>
<dbReference type="Gene3D" id="3.30.1360.180">
    <property type="match status" value="1"/>
</dbReference>
<evidence type="ECO:0000256" key="1">
    <source>
        <dbReference type="SAM" id="MobiDB-lite"/>
    </source>
</evidence>
<protein>
    <submittedName>
        <fullName evidence="2">Uncharacterized protein</fullName>
    </submittedName>
</protein>
<evidence type="ECO:0000313" key="2">
    <source>
        <dbReference type="EMBL" id="TKA53133.1"/>
    </source>
</evidence>
<feature type="region of interest" description="Disordered" evidence="1">
    <location>
        <begin position="223"/>
        <end position="249"/>
    </location>
</feature>
<dbReference type="SUPFAM" id="SSF55931">
    <property type="entry name" value="Glutamine synthetase/guanido kinase"/>
    <property type="match status" value="1"/>
</dbReference>
<dbReference type="EMBL" id="NAJN01002405">
    <property type="protein sequence ID" value="TKA53133.1"/>
    <property type="molecule type" value="Genomic_DNA"/>
</dbReference>
<name>A0A4U0VUD4_9PEZI</name>
<gene>
    <name evidence="2" type="ORF">B0A49_11664</name>
</gene>
<feature type="compositionally biased region" description="Polar residues" evidence="1">
    <location>
        <begin position="224"/>
        <end position="233"/>
    </location>
</feature>
<dbReference type="PANTHER" id="PTHR10151:SF120">
    <property type="entry name" value="BIS(5'-ADENOSYL)-TRIPHOSPHATASE"/>
    <property type="match status" value="1"/>
</dbReference>
<dbReference type="InterPro" id="IPR014746">
    <property type="entry name" value="Gln_synth/guanido_kin_cat_dom"/>
</dbReference>
<accession>A0A4U0VUD4</accession>
<dbReference type="Proteomes" id="UP000308768">
    <property type="component" value="Unassembled WGS sequence"/>
</dbReference>
<evidence type="ECO:0000313" key="3">
    <source>
        <dbReference type="Proteomes" id="UP000308768"/>
    </source>
</evidence>
<dbReference type="GO" id="GO:0009141">
    <property type="term" value="P:nucleoside triphosphate metabolic process"/>
    <property type="evidence" value="ECO:0007669"/>
    <property type="project" value="TreeGrafter"/>
</dbReference>